<keyword evidence="2" id="KW-1133">Transmembrane helix</keyword>
<feature type="transmembrane region" description="Helical" evidence="2">
    <location>
        <begin position="245"/>
        <end position="267"/>
    </location>
</feature>
<proteinExistence type="predicted"/>
<dbReference type="InterPro" id="IPR025565">
    <property type="entry name" value="DUF4328"/>
</dbReference>
<feature type="region of interest" description="Disordered" evidence="1">
    <location>
        <begin position="34"/>
        <end position="56"/>
    </location>
</feature>
<evidence type="ECO:0000256" key="2">
    <source>
        <dbReference type="SAM" id="Phobius"/>
    </source>
</evidence>
<evidence type="ECO:0000313" key="4">
    <source>
        <dbReference type="EMBL" id="BBY26573.1"/>
    </source>
</evidence>
<dbReference type="Pfam" id="PF14219">
    <property type="entry name" value="DUF4328"/>
    <property type="match status" value="1"/>
</dbReference>
<dbReference type="EMBL" id="AP022588">
    <property type="protein sequence ID" value="BBY26573.1"/>
    <property type="molecule type" value="Genomic_DNA"/>
</dbReference>
<feature type="transmembrane region" description="Helical" evidence="2">
    <location>
        <begin position="279"/>
        <end position="299"/>
    </location>
</feature>
<name>A0A7I7QJT3_9MYCO</name>
<feature type="region of interest" description="Disordered" evidence="1">
    <location>
        <begin position="318"/>
        <end position="354"/>
    </location>
</feature>
<feature type="domain" description="DUF4328" evidence="3">
    <location>
        <begin position="152"/>
        <end position="304"/>
    </location>
</feature>
<feature type="transmembrane region" description="Helical" evidence="2">
    <location>
        <begin position="119"/>
        <end position="145"/>
    </location>
</feature>
<accession>A0A7I7QJT3</accession>
<keyword evidence="5" id="KW-1185">Reference proteome</keyword>
<dbReference type="Proteomes" id="UP000467193">
    <property type="component" value="Chromosome"/>
</dbReference>
<keyword evidence="2" id="KW-0472">Membrane</keyword>
<evidence type="ECO:0000313" key="5">
    <source>
        <dbReference type="Proteomes" id="UP000467193"/>
    </source>
</evidence>
<keyword evidence="2" id="KW-0812">Transmembrane</keyword>
<sequence length="354" mass="38809">MIQVCSRCGTRWNVRDRQRSWCPRCQGTLLAPADEASEQGWGQRPTTTAVGGTPPRLPPGYRWIAVRPGAAPPPRRERHPLGPTPRYSMIPRWGLTEHFDGAVDGDVLPERTQVGPTPAFVRTAFTVTAVIVGLAVMAHVLRYALLLVNRSILLNPILAGAVTWLGVALSVLALFAVIGTGVVLTNWLVARRAAAYAVGGTEDPRSPWEIRSGCLIPLANLLWAPVFVTELARVEHRTRTLRPDLIGWWCTWALSYVLMIWAFATSFTRDPQGIANNTVTTIIAYLAGLAALVLAFRVFQGFERNPVDRPARRWVMVPDWAGPAPGKDRDATSARTDAPDPAPRLEAGRREPAA</sequence>
<dbReference type="AlphaFoldDB" id="A0A7I7QJT3"/>
<gene>
    <name evidence="4" type="ORF">MSEDJ_06690</name>
</gene>
<dbReference type="RefSeq" id="WP_163795594.1">
    <property type="nucleotide sequence ID" value="NZ_AP022588.1"/>
</dbReference>
<reference evidence="4 5" key="1">
    <citation type="journal article" date="2019" name="Emerg. Microbes Infect.">
        <title>Comprehensive subspecies identification of 175 nontuberculous mycobacteria species based on 7547 genomic profiles.</title>
        <authorList>
            <person name="Matsumoto Y."/>
            <person name="Kinjo T."/>
            <person name="Motooka D."/>
            <person name="Nabeya D."/>
            <person name="Jung N."/>
            <person name="Uechi K."/>
            <person name="Horii T."/>
            <person name="Iida T."/>
            <person name="Fujita J."/>
            <person name="Nakamura S."/>
        </authorList>
    </citation>
    <scope>NUCLEOTIDE SEQUENCE [LARGE SCALE GENOMIC DNA]</scope>
    <source>
        <strain evidence="4 5">JCM 17899</strain>
    </source>
</reference>
<dbReference type="KEGG" id="msei:MSEDJ_06690"/>
<evidence type="ECO:0000259" key="3">
    <source>
        <dbReference type="Pfam" id="PF14219"/>
    </source>
</evidence>
<feature type="transmembrane region" description="Helical" evidence="2">
    <location>
        <begin position="157"/>
        <end position="190"/>
    </location>
</feature>
<organism evidence="4 5">
    <name type="scientific">Mycolicibacterium sediminis</name>
    <dbReference type="NCBI Taxonomy" id="1286180"/>
    <lineage>
        <taxon>Bacteria</taxon>
        <taxon>Bacillati</taxon>
        <taxon>Actinomycetota</taxon>
        <taxon>Actinomycetes</taxon>
        <taxon>Mycobacteriales</taxon>
        <taxon>Mycobacteriaceae</taxon>
        <taxon>Mycolicibacterium</taxon>
    </lineage>
</organism>
<evidence type="ECO:0000256" key="1">
    <source>
        <dbReference type="SAM" id="MobiDB-lite"/>
    </source>
</evidence>
<protein>
    <submittedName>
        <fullName evidence="4">Membrane protein</fullName>
    </submittedName>
</protein>